<dbReference type="AlphaFoldDB" id="A0A067QQT4"/>
<sequence>MQSNIFLTLFAIFAFFAIMVPSFAAPVPAAAVEEKRICQYTCTRDGEADPQFEVIDIKVREPQLAGTDLLARDASPAPSPLDVVASDERL</sequence>
<dbReference type="Proteomes" id="UP000027265">
    <property type="component" value="Unassembled WGS sequence"/>
</dbReference>
<keyword evidence="4" id="KW-1185">Reference proteome</keyword>
<evidence type="ECO:0000256" key="2">
    <source>
        <dbReference type="SAM" id="SignalP"/>
    </source>
</evidence>
<proteinExistence type="predicted"/>
<evidence type="ECO:0000313" key="4">
    <source>
        <dbReference type="Proteomes" id="UP000027265"/>
    </source>
</evidence>
<protein>
    <submittedName>
        <fullName evidence="3">Uncharacterized protein</fullName>
    </submittedName>
</protein>
<dbReference type="InParanoid" id="A0A067QQT4"/>
<accession>A0A067QQT4</accession>
<evidence type="ECO:0000256" key="1">
    <source>
        <dbReference type="SAM" id="MobiDB-lite"/>
    </source>
</evidence>
<feature type="region of interest" description="Disordered" evidence="1">
    <location>
        <begin position="71"/>
        <end position="90"/>
    </location>
</feature>
<dbReference type="EMBL" id="KL197709">
    <property type="protein sequence ID" value="KDQ65026.1"/>
    <property type="molecule type" value="Genomic_DNA"/>
</dbReference>
<keyword evidence="2" id="KW-0732">Signal</keyword>
<name>A0A067QQT4_9AGAM</name>
<gene>
    <name evidence="3" type="ORF">JAAARDRAFT_188289</name>
</gene>
<dbReference type="HOGENOM" id="CLU_2527770_0_0_1"/>
<evidence type="ECO:0000313" key="3">
    <source>
        <dbReference type="EMBL" id="KDQ65026.1"/>
    </source>
</evidence>
<feature type="signal peptide" evidence="2">
    <location>
        <begin position="1"/>
        <end position="24"/>
    </location>
</feature>
<reference evidence="4" key="1">
    <citation type="journal article" date="2014" name="Proc. Natl. Acad. Sci. U.S.A.">
        <title>Extensive sampling of basidiomycete genomes demonstrates inadequacy of the white-rot/brown-rot paradigm for wood decay fungi.</title>
        <authorList>
            <person name="Riley R."/>
            <person name="Salamov A.A."/>
            <person name="Brown D.W."/>
            <person name="Nagy L.G."/>
            <person name="Floudas D."/>
            <person name="Held B.W."/>
            <person name="Levasseur A."/>
            <person name="Lombard V."/>
            <person name="Morin E."/>
            <person name="Otillar R."/>
            <person name="Lindquist E.A."/>
            <person name="Sun H."/>
            <person name="LaButti K.M."/>
            <person name="Schmutz J."/>
            <person name="Jabbour D."/>
            <person name="Luo H."/>
            <person name="Baker S.E."/>
            <person name="Pisabarro A.G."/>
            <person name="Walton J.D."/>
            <person name="Blanchette R.A."/>
            <person name="Henrissat B."/>
            <person name="Martin F."/>
            <person name="Cullen D."/>
            <person name="Hibbett D.S."/>
            <person name="Grigoriev I.V."/>
        </authorList>
    </citation>
    <scope>NUCLEOTIDE SEQUENCE [LARGE SCALE GENOMIC DNA]</scope>
    <source>
        <strain evidence="4">MUCL 33604</strain>
    </source>
</reference>
<organism evidence="3 4">
    <name type="scientific">Jaapia argillacea MUCL 33604</name>
    <dbReference type="NCBI Taxonomy" id="933084"/>
    <lineage>
        <taxon>Eukaryota</taxon>
        <taxon>Fungi</taxon>
        <taxon>Dikarya</taxon>
        <taxon>Basidiomycota</taxon>
        <taxon>Agaricomycotina</taxon>
        <taxon>Agaricomycetes</taxon>
        <taxon>Agaricomycetidae</taxon>
        <taxon>Jaapiales</taxon>
        <taxon>Jaapiaceae</taxon>
        <taxon>Jaapia</taxon>
    </lineage>
</organism>
<feature type="chain" id="PRO_5001644235" evidence="2">
    <location>
        <begin position="25"/>
        <end position="90"/>
    </location>
</feature>